<dbReference type="SUPFAM" id="SSF56935">
    <property type="entry name" value="Porins"/>
    <property type="match status" value="1"/>
</dbReference>
<keyword evidence="2" id="KW-0472">Membrane</keyword>
<organism evidence="4 5">
    <name type="scientific">Splendidivirga corallicola</name>
    <dbReference type="NCBI Taxonomy" id="3051826"/>
    <lineage>
        <taxon>Bacteria</taxon>
        <taxon>Pseudomonadati</taxon>
        <taxon>Bacteroidota</taxon>
        <taxon>Cytophagia</taxon>
        <taxon>Cytophagales</taxon>
        <taxon>Splendidivirgaceae</taxon>
        <taxon>Splendidivirga</taxon>
    </lineage>
</organism>
<comment type="caution">
    <text evidence="4">The sequence shown here is derived from an EMBL/GenBank/DDBJ whole genome shotgun (WGS) entry which is preliminary data.</text>
</comment>
<keyword evidence="3" id="KW-0998">Cell outer membrane</keyword>
<sequence length="546" mass="62339">MINFLFITQAVAQEDWEDDDGGEIESAEVVIEKDRKIELPPASRSFEKIPPVPLNKLRTKLAYQFTSFDYQLKDLKPRIRVLTIKDQLLTKFYGNYVKAGFGNFGTPYLEGYFNNKRSKKHMYGLHVKHLSSSRGPVDGENSRSAENHLKAGGKVFTEGATLGGNIELYRNRYNFYGYDQSQEVNADTLKQVFSRIYLEGTIETDKPDKGFAFRLTPSFNLLKDNFNARENEFGLGLGTGFKLNDEIKFDLTGKAYISKRTDGSSISRNLFNVKPRVVFEVGDLTIRAGINFVYENDTVPNQSNTHIYLSGEASYQIQQNFTVYGGIDGDMQRNTLQSFVNENPYLKPEIVLFNTNKEIELYGGIRGSIGNILSVNTGISLGDYKNLPFFVNDVIDTTKFDVIYDFGSVVRFNYFGEVGYDKLGAFRGGARFDFYAYKTNLIESAWHRPRYKLSLSGSYNIFDKILLSTDFYAMGGIKIMNFRTGEEIKLDPIGDMSFKIDYLFSKQVSSFLSFNNIFSKEYERYLNYPSRGLMVMLGFTYAFDKL</sequence>
<dbReference type="InterPro" id="IPR036942">
    <property type="entry name" value="Beta-barrel_TonB_sf"/>
</dbReference>
<evidence type="ECO:0000313" key="4">
    <source>
        <dbReference type="EMBL" id="MDN5203071.1"/>
    </source>
</evidence>
<evidence type="ECO:0000256" key="1">
    <source>
        <dbReference type="ARBA" id="ARBA00004442"/>
    </source>
</evidence>
<evidence type="ECO:0000256" key="3">
    <source>
        <dbReference type="ARBA" id="ARBA00023237"/>
    </source>
</evidence>
<gene>
    <name evidence="4" type="ORF">QQ008_16905</name>
</gene>
<protein>
    <submittedName>
        <fullName evidence="4">TonB-dependent receptor</fullName>
    </submittedName>
</protein>
<keyword evidence="5" id="KW-1185">Reference proteome</keyword>
<reference evidence="4" key="1">
    <citation type="submission" date="2023-06" db="EMBL/GenBank/DDBJ databases">
        <title>Genomic of Parafulvivirga corallium.</title>
        <authorList>
            <person name="Wang G."/>
        </authorList>
    </citation>
    <scope>NUCLEOTIDE SEQUENCE</scope>
    <source>
        <strain evidence="4">BMA10</strain>
    </source>
</reference>
<evidence type="ECO:0000313" key="5">
    <source>
        <dbReference type="Proteomes" id="UP001172082"/>
    </source>
</evidence>
<name>A0ABT8KQQ2_9BACT</name>
<evidence type="ECO:0000256" key="2">
    <source>
        <dbReference type="ARBA" id="ARBA00023136"/>
    </source>
</evidence>
<proteinExistence type="predicted"/>
<accession>A0ABT8KQQ2</accession>
<dbReference type="Proteomes" id="UP001172082">
    <property type="component" value="Unassembled WGS sequence"/>
</dbReference>
<keyword evidence="4" id="KW-0675">Receptor</keyword>
<dbReference type="Gene3D" id="2.40.170.20">
    <property type="entry name" value="TonB-dependent receptor, beta-barrel domain"/>
    <property type="match status" value="1"/>
</dbReference>
<dbReference type="EMBL" id="JAUJEA010000006">
    <property type="protein sequence ID" value="MDN5203071.1"/>
    <property type="molecule type" value="Genomic_DNA"/>
</dbReference>
<comment type="subcellular location">
    <subcellularLocation>
        <location evidence="1">Cell outer membrane</location>
    </subcellularLocation>
</comment>
<dbReference type="RefSeq" id="WP_346753093.1">
    <property type="nucleotide sequence ID" value="NZ_JAUJEA010000006.1"/>
</dbReference>